<organism evidence="1 2">
    <name type="scientific">Chryseobacterium populi</name>
    <dbReference type="NCBI Taxonomy" id="1144316"/>
    <lineage>
        <taxon>Bacteria</taxon>
        <taxon>Pseudomonadati</taxon>
        <taxon>Bacteroidota</taxon>
        <taxon>Flavobacteriia</taxon>
        <taxon>Flavobacteriales</taxon>
        <taxon>Weeksellaceae</taxon>
        <taxon>Chryseobacterium group</taxon>
        <taxon>Chryseobacterium</taxon>
    </lineage>
</organism>
<evidence type="ECO:0000313" key="1">
    <source>
        <dbReference type="EMBL" id="EJL73914.1"/>
    </source>
</evidence>
<comment type="caution">
    <text evidence="1">The sequence shown here is derived from an EMBL/GenBank/DDBJ whole genome shotgun (WGS) entry which is preliminary data.</text>
</comment>
<dbReference type="Proteomes" id="UP000007509">
    <property type="component" value="Unassembled WGS sequence"/>
</dbReference>
<accession>J3CLB8</accession>
<dbReference type="EMBL" id="AKJY01000018">
    <property type="protein sequence ID" value="EJL73914.1"/>
    <property type="molecule type" value="Genomic_DNA"/>
</dbReference>
<protein>
    <submittedName>
        <fullName evidence="1">Uncharacterized protein</fullName>
    </submittedName>
</protein>
<reference evidence="1 2" key="1">
    <citation type="journal article" date="2012" name="J. Bacteriol.">
        <title>Twenty-one genome sequences from Pseudomonas species and 19 genome sequences from diverse bacteria isolated from the rhizosphere and endosphere of Populus deltoides.</title>
        <authorList>
            <person name="Brown S.D."/>
            <person name="Utturkar S.M."/>
            <person name="Klingeman D.M."/>
            <person name="Johnson C.M."/>
            <person name="Martin S.L."/>
            <person name="Land M.L."/>
            <person name="Lu T.Y."/>
            <person name="Schadt C.W."/>
            <person name="Doktycz M.J."/>
            <person name="Pelletier D.A."/>
        </authorList>
    </citation>
    <scope>NUCLEOTIDE SEQUENCE [LARGE SCALE GENOMIC DNA]</scope>
    <source>
        <strain evidence="1 2">CF314</strain>
    </source>
</reference>
<keyword evidence="2" id="KW-1185">Reference proteome</keyword>
<evidence type="ECO:0000313" key="2">
    <source>
        <dbReference type="Proteomes" id="UP000007509"/>
    </source>
</evidence>
<dbReference type="AlphaFoldDB" id="J3CLB8"/>
<name>J3CLB8_9FLAO</name>
<sequence length="42" mass="5191">MLSLIFTIKVPLILKIKNQYKYREYLDKYTIYPEYFLNEGDL</sequence>
<gene>
    <name evidence="1" type="ORF">PMI13_01342</name>
</gene>
<proteinExistence type="predicted"/>